<dbReference type="Proteomes" id="UP000637788">
    <property type="component" value="Unassembled WGS sequence"/>
</dbReference>
<dbReference type="InterPro" id="IPR032466">
    <property type="entry name" value="Metal_Hydrolase"/>
</dbReference>
<accession>A0A917QP93</accession>
<reference evidence="2" key="2">
    <citation type="submission" date="2020-09" db="EMBL/GenBank/DDBJ databases">
        <authorList>
            <person name="Sun Q."/>
            <person name="Ohkuma M."/>
        </authorList>
    </citation>
    <scope>NUCLEOTIDE SEQUENCE</scope>
    <source>
        <strain evidence="2">JCM 3035</strain>
    </source>
</reference>
<evidence type="ECO:0000259" key="1">
    <source>
        <dbReference type="Pfam" id="PF04909"/>
    </source>
</evidence>
<proteinExistence type="predicted"/>
<organism evidence="2 3">
    <name type="scientific">Streptomyces flaveus</name>
    <dbReference type="NCBI Taxonomy" id="66370"/>
    <lineage>
        <taxon>Bacteria</taxon>
        <taxon>Bacillati</taxon>
        <taxon>Actinomycetota</taxon>
        <taxon>Actinomycetes</taxon>
        <taxon>Kitasatosporales</taxon>
        <taxon>Streptomycetaceae</taxon>
        <taxon>Streptomyces</taxon>
        <taxon>Streptomyces aurantiacus group</taxon>
    </lineage>
</organism>
<dbReference type="AlphaFoldDB" id="A0A917QP93"/>
<feature type="domain" description="Amidohydrolase-related" evidence="1">
    <location>
        <begin position="102"/>
        <end position="319"/>
    </location>
</feature>
<name>A0A917QP93_9ACTN</name>
<comment type="caution">
    <text evidence="2">The sequence shown here is derived from an EMBL/GenBank/DDBJ whole genome shotgun (WGS) entry which is preliminary data.</text>
</comment>
<dbReference type="EMBL" id="BMPQ01000004">
    <property type="protein sequence ID" value="GGK60081.1"/>
    <property type="molecule type" value="Genomic_DNA"/>
</dbReference>
<dbReference type="PANTHER" id="PTHR42889">
    <property type="entry name" value="BLR3681 PROTEIN"/>
    <property type="match status" value="1"/>
</dbReference>
<reference evidence="2" key="1">
    <citation type="journal article" date="2014" name="Int. J. Syst. Evol. Microbiol.">
        <title>Complete genome sequence of Corynebacterium casei LMG S-19264T (=DSM 44701T), isolated from a smear-ripened cheese.</title>
        <authorList>
            <consortium name="US DOE Joint Genome Institute (JGI-PGF)"/>
            <person name="Walter F."/>
            <person name="Albersmeier A."/>
            <person name="Kalinowski J."/>
            <person name="Ruckert C."/>
        </authorList>
    </citation>
    <scope>NUCLEOTIDE SEQUENCE</scope>
    <source>
        <strain evidence="2">JCM 3035</strain>
    </source>
</reference>
<dbReference type="SUPFAM" id="SSF51556">
    <property type="entry name" value="Metallo-dependent hydrolases"/>
    <property type="match status" value="1"/>
</dbReference>
<dbReference type="Pfam" id="PF04909">
    <property type="entry name" value="Amidohydro_2"/>
    <property type="match status" value="1"/>
</dbReference>
<evidence type="ECO:0000313" key="2">
    <source>
        <dbReference type="EMBL" id="GGK60081.1"/>
    </source>
</evidence>
<gene>
    <name evidence="2" type="ORF">GCM10010094_20570</name>
</gene>
<dbReference type="GO" id="GO:0016787">
    <property type="term" value="F:hydrolase activity"/>
    <property type="evidence" value="ECO:0007669"/>
    <property type="project" value="InterPro"/>
</dbReference>
<dbReference type="PANTHER" id="PTHR42889:SF1">
    <property type="entry name" value="BLR3681 PROTEIN"/>
    <property type="match status" value="1"/>
</dbReference>
<dbReference type="RefSeq" id="WP_051745456.1">
    <property type="nucleotide sequence ID" value="NZ_BMPQ01000004.1"/>
</dbReference>
<dbReference type="Gene3D" id="3.20.20.140">
    <property type="entry name" value="Metal-dependent hydrolases"/>
    <property type="match status" value="1"/>
</dbReference>
<sequence length="359" mass="39075">MIEDTLVVEGVAHDYNFLPENCVNPAMGRGIGEHMYQLHSRWGGPGYALEKSLYLDHGATAEILGRAVLAESQSDIAVYHETPIYGLFHDGGSPLSTGLEMRERWPNRVLVYGAVAPLRPGAVDRVDELVDVHQVNALKLYPQDLVEGRITPLDMSDPEVCYPVFERARERGLKVVAIHKALPLGPGPASALRVDDIEGAAMAFPDLTFEVVHGGLAFVEETAFLLDCAPNVVVNLEATSALVRTAPRRFAEAMGAFLATHNGAQRILWGTGCMAAHPRPLIEAFWDFETPQDLVEERGVEPLTMEAKKNILGSNFLRLHGIDEDKLRATIAGDEFDTTELAAPWGGRVEPAAEPAAVA</sequence>
<protein>
    <recommendedName>
        <fullName evidence="1">Amidohydrolase-related domain-containing protein</fullName>
    </recommendedName>
</protein>
<keyword evidence="3" id="KW-1185">Reference proteome</keyword>
<evidence type="ECO:0000313" key="3">
    <source>
        <dbReference type="Proteomes" id="UP000637788"/>
    </source>
</evidence>
<dbReference type="InterPro" id="IPR006680">
    <property type="entry name" value="Amidohydro-rel"/>
</dbReference>